<dbReference type="GO" id="GO:0043041">
    <property type="term" value="P:amino acid activation for nonribosomal peptide biosynthetic process"/>
    <property type="evidence" value="ECO:0007669"/>
    <property type="project" value="TreeGrafter"/>
</dbReference>
<dbReference type="Gene3D" id="3.40.50.12780">
    <property type="entry name" value="N-terminal domain of ligase-like"/>
    <property type="match status" value="1"/>
</dbReference>
<dbReference type="InterPro" id="IPR045851">
    <property type="entry name" value="AMP-bd_C_sf"/>
</dbReference>
<dbReference type="Pfam" id="PF13193">
    <property type="entry name" value="AMP-binding_C"/>
    <property type="match status" value="1"/>
</dbReference>
<evidence type="ECO:0000256" key="3">
    <source>
        <dbReference type="ARBA" id="ARBA00022553"/>
    </source>
</evidence>
<dbReference type="InterPro" id="IPR009081">
    <property type="entry name" value="PP-bd_ACP"/>
</dbReference>
<dbReference type="InterPro" id="IPR029058">
    <property type="entry name" value="AB_hydrolase_fold"/>
</dbReference>
<dbReference type="GO" id="GO:0005829">
    <property type="term" value="C:cytosol"/>
    <property type="evidence" value="ECO:0007669"/>
    <property type="project" value="TreeGrafter"/>
</dbReference>
<dbReference type="SMART" id="SM00823">
    <property type="entry name" value="PKS_PP"/>
    <property type="match status" value="1"/>
</dbReference>
<dbReference type="AlphaFoldDB" id="A0A7I7KX97"/>
<dbReference type="GO" id="GO:0047527">
    <property type="term" value="F:2,3-dihydroxybenzoate-serine ligase activity"/>
    <property type="evidence" value="ECO:0007669"/>
    <property type="project" value="TreeGrafter"/>
</dbReference>
<dbReference type="Pfam" id="PF00501">
    <property type="entry name" value="AMP-binding"/>
    <property type="match status" value="1"/>
</dbReference>
<dbReference type="Pfam" id="PF00975">
    <property type="entry name" value="Thioesterase"/>
    <property type="match status" value="1"/>
</dbReference>
<keyword evidence="2" id="KW-0596">Phosphopantetheine</keyword>
<dbReference type="EMBL" id="AP022569">
    <property type="protein sequence ID" value="BBX46128.1"/>
    <property type="molecule type" value="Genomic_DNA"/>
</dbReference>
<evidence type="ECO:0000313" key="6">
    <source>
        <dbReference type="Proteomes" id="UP000465866"/>
    </source>
</evidence>
<dbReference type="SUPFAM" id="SSF47336">
    <property type="entry name" value="ACP-like"/>
    <property type="match status" value="1"/>
</dbReference>
<dbReference type="RefSeq" id="WP_163776329.1">
    <property type="nucleotide sequence ID" value="NZ_AP022569.1"/>
</dbReference>
<sequence>MHPHAIAVSSPDGSLSYEQLWLRALALAGRLEEAGVRRGDPVALCLPRSIELVVGALGVLAAGGCYVALDPHYPDNRLQFMLRDSGAQAVVARADMAARIGASRAIEPMQPAGSPLAAPVTVGADEAAYIVYTSGSTGRPKGVIIEHAGLANLIDWHQKAFGINKSDRTGLISSPGFDAAVWEIWPCLAAGASLHVPPEQVKIDPLALRDWLLTERITTTFVPTPLCAVLIALEWPDTAPLRVMLTGGDVLHRRPRPGLPFQLVNNYGVSEATVVTTSGTVTPGASAELCADLPTLGSALPGVRLTVVDPKGRPLPPDTAGELVIGGIAVGRGYLSQPDLNRAKFFVDAAGCRHYRTGDLVRLRADGQLVYLGRLDEQVHIRGLRIELGEIAAVLDRHPTVSASTVVAVGTNGDQRLCAYVVGEGGRRPAEAELRHYLLNRLPEYMVPSAYVHLQAFPTTANGKLDKAALPAPPPPGAGFPGAQRPRNNTERRVAQLWAAVLGVPVIDINSDFFDMGGHSLLVQRLISEAQRTFNVQLPLAAFLEGGRTIAGLAELLSGESLGSTIDVASGPPVHFIFADHPSAMSLRHFTAQWGAAQPLHALVPDQRGGQFDQSLSIEHHASQALSDINNRQPDGPLALVGYSIGGLLAYEIARQAVEAGRQVDWLCVLDTEAPSMQQQLRAQLTLRWQLRRLRQQPARQRWAKYAEVALRILRGGPSALWPKHEFDYRGATEIVCRYQQPGHEVPMQLFVTEASAAAIGADLLGWDEFHRGSVTVKRLVGDHATLIDVPQVAQLAEMMLESLNEARDAKRVARHS</sequence>
<dbReference type="FunFam" id="3.40.50.980:FF:000001">
    <property type="entry name" value="Non-ribosomal peptide synthetase"/>
    <property type="match status" value="1"/>
</dbReference>
<reference evidence="5 6" key="1">
    <citation type="journal article" date="2019" name="Emerg. Microbes Infect.">
        <title>Comprehensive subspecies identification of 175 nontuberculous mycobacteria species based on 7547 genomic profiles.</title>
        <authorList>
            <person name="Matsumoto Y."/>
            <person name="Kinjo T."/>
            <person name="Motooka D."/>
            <person name="Nabeya D."/>
            <person name="Jung N."/>
            <person name="Uechi K."/>
            <person name="Horii T."/>
            <person name="Iida T."/>
            <person name="Fujita J."/>
            <person name="Nakamura S."/>
        </authorList>
    </citation>
    <scope>NUCLEOTIDE SEQUENCE [LARGE SCALE GENOMIC DNA]</scope>
    <source>
        <strain evidence="5 6">JCM 12404</strain>
    </source>
</reference>
<organism evidence="5 6">
    <name type="scientific">Mycobacterium cookii</name>
    <dbReference type="NCBI Taxonomy" id="1775"/>
    <lineage>
        <taxon>Bacteria</taxon>
        <taxon>Bacillati</taxon>
        <taxon>Actinomycetota</taxon>
        <taxon>Actinomycetes</taxon>
        <taxon>Mycobacteriales</taxon>
        <taxon>Mycobacteriaceae</taxon>
        <taxon>Mycobacterium</taxon>
    </lineage>
</organism>
<dbReference type="SUPFAM" id="SSF53474">
    <property type="entry name" value="alpha/beta-Hydrolases"/>
    <property type="match status" value="1"/>
</dbReference>
<proteinExistence type="predicted"/>
<protein>
    <recommendedName>
        <fullName evidence="4">Carrier domain-containing protein</fullName>
    </recommendedName>
</protein>
<dbReference type="PROSITE" id="PS50075">
    <property type="entry name" value="CARRIER"/>
    <property type="match status" value="1"/>
</dbReference>
<dbReference type="Gene3D" id="3.40.50.1820">
    <property type="entry name" value="alpha/beta hydrolase"/>
    <property type="match status" value="1"/>
</dbReference>
<evidence type="ECO:0000313" key="5">
    <source>
        <dbReference type="EMBL" id="BBX46128.1"/>
    </source>
</evidence>
<comment type="cofactor">
    <cofactor evidence="1">
        <name>pantetheine 4'-phosphate</name>
        <dbReference type="ChEBI" id="CHEBI:47942"/>
    </cofactor>
</comment>
<dbReference type="Pfam" id="PF00550">
    <property type="entry name" value="PP-binding"/>
    <property type="match status" value="1"/>
</dbReference>
<dbReference type="Gene3D" id="3.30.300.30">
    <property type="match status" value="1"/>
</dbReference>
<dbReference type="InterPro" id="IPR020806">
    <property type="entry name" value="PKS_PP-bd"/>
</dbReference>
<dbReference type="InterPro" id="IPR025110">
    <property type="entry name" value="AMP-bd_C"/>
</dbReference>
<evidence type="ECO:0000256" key="2">
    <source>
        <dbReference type="ARBA" id="ARBA00022450"/>
    </source>
</evidence>
<dbReference type="InterPro" id="IPR020845">
    <property type="entry name" value="AMP-binding_CS"/>
</dbReference>
<dbReference type="PROSITE" id="PS00455">
    <property type="entry name" value="AMP_BINDING"/>
    <property type="match status" value="1"/>
</dbReference>
<dbReference type="CDD" id="cd05930">
    <property type="entry name" value="A_NRPS"/>
    <property type="match status" value="1"/>
</dbReference>
<dbReference type="PANTHER" id="PTHR45527">
    <property type="entry name" value="NONRIBOSOMAL PEPTIDE SYNTHETASE"/>
    <property type="match status" value="1"/>
</dbReference>
<dbReference type="InterPro" id="IPR042099">
    <property type="entry name" value="ANL_N_sf"/>
</dbReference>
<dbReference type="PANTHER" id="PTHR45527:SF1">
    <property type="entry name" value="FATTY ACID SYNTHASE"/>
    <property type="match status" value="1"/>
</dbReference>
<dbReference type="PRINTS" id="PR00154">
    <property type="entry name" value="AMPBINDING"/>
</dbReference>
<dbReference type="InterPro" id="IPR036736">
    <property type="entry name" value="ACP-like_sf"/>
</dbReference>
<dbReference type="GO" id="GO:0031177">
    <property type="term" value="F:phosphopantetheine binding"/>
    <property type="evidence" value="ECO:0007669"/>
    <property type="project" value="InterPro"/>
</dbReference>
<name>A0A7I7KX97_9MYCO</name>
<dbReference type="InterPro" id="IPR001031">
    <property type="entry name" value="Thioesterase"/>
</dbReference>
<keyword evidence="6" id="KW-1185">Reference proteome</keyword>
<feature type="domain" description="Carrier" evidence="4">
    <location>
        <begin position="485"/>
        <end position="561"/>
    </location>
</feature>
<dbReference type="InterPro" id="IPR020459">
    <property type="entry name" value="AMP-binding"/>
</dbReference>
<dbReference type="KEGG" id="mcoo:MCOO_21430"/>
<dbReference type="InterPro" id="IPR010071">
    <property type="entry name" value="AA_adenyl_dom"/>
</dbReference>
<dbReference type="GO" id="GO:0009366">
    <property type="term" value="C:enterobactin synthetase complex"/>
    <property type="evidence" value="ECO:0007669"/>
    <property type="project" value="TreeGrafter"/>
</dbReference>
<keyword evidence="3" id="KW-0597">Phosphoprotein</keyword>
<dbReference type="Gene3D" id="1.10.1200.10">
    <property type="entry name" value="ACP-like"/>
    <property type="match status" value="1"/>
</dbReference>
<dbReference type="NCBIfam" id="TIGR01733">
    <property type="entry name" value="AA-adenyl-dom"/>
    <property type="match status" value="1"/>
</dbReference>
<evidence type="ECO:0000259" key="4">
    <source>
        <dbReference type="PROSITE" id="PS50075"/>
    </source>
</evidence>
<dbReference type="GO" id="GO:0009239">
    <property type="term" value="P:enterobactin biosynthetic process"/>
    <property type="evidence" value="ECO:0007669"/>
    <property type="project" value="TreeGrafter"/>
</dbReference>
<evidence type="ECO:0000256" key="1">
    <source>
        <dbReference type="ARBA" id="ARBA00001957"/>
    </source>
</evidence>
<accession>A0A7I7KX97</accession>
<dbReference type="FunFam" id="3.30.300.30:FF:000010">
    <property type="entry name" value="Enterobactin synthetase component F"/>
    <property type="match status" value="1"/>
</dbReference>
<dbReference type="SUPFAM" id="SSF56801">
    <property type="entry name" value="Acetyl-CoA synthetase-like"/>
    <property type="match status" value="1"/>
</dbReference>
<dbReference type="InterPro" id="IPR000873">
    <property type="entry name" value="AMP-dep_synth/lig_dom"/>
</dbReference>
<gene>
    <name evidence="5" type="ORF">MCOO_21430</name>
</gene>
<dbReference type="Proteomes" id="UP000465866">
    <property type="component" value="Chromosome"/>
</dbReference>